<name>A0A0K0E4G1_STRER</name>
<dbReference type="SUPFAM" id="SSF53300">
    <property type="entry name" value="vWA-like"/>
    <property type="match status" value="2"/>
</dbReference>
<accession>A0A0K0E4G1</accession>
<dbReference type="InterPro" id="IPR036465">
    <property type="entry name" value="vWFA_dom_sf"/>
</dbReference>
<dbReference type="GO" id="GO:0045087">
    <property type="term" value="P:innate immune response"/>
    <property type="evidence" value="ECO:0007669"/>
    <property type="project" value="TreeGrafter"/>
</dbReference>
<dbReference type="Pfam" id="PF00059">
    <property type="entry name" value="Lectin_C"/>
    <property type="match status" value="1"/>
</dbReference>
<dbReference type="InterPro" id="IPR001304">
    <property type="entry name" value="C-type_lectin-like"/>
</dbReference>
<dbReference type="PROSITE" id="PS50234">
    <property type="entry name" value="VWFA"/>
    <property type="match status" value="2"/>
</dbReference>
<dbReference type="PANTHER" id="PTHR31024:SF13">
    <property type="entry name" value="C-TYPE LECTIN DOMAIN-CONTAINING PROTEIN 160"/>
    <property type="match status" value="1"/>
</dbReference>
<dbReference type="PROSITE" id="PS50041">
    <property type="entry name" value="C_TYPE_LECTIN_2"/>
    <property type="match status" value="1"/>
</dbReference>
<evidence type="ECO:0000313" key="6">
    <source>
        <dbReference type="WBParaSite" id="TCONS_00015562.p1"/>
    </source>
</evidence>
<dbReference type="InterPro" id="IPR002035">
    <property type="entry name" value="VWF_A"/>
</dbReference>
<dbReference type="CDD" id="cd00037">
    <property type="entry name" value="CLECT"/>
    <property type="match status" value="1"/>
</dbReference>
<evidence type="ECO:0000259" key="3">
    <source>
        <dbReference type="PROSITE" id="PS50234"/>
    </source>
</evidence>
<feature type="domain" description="VWFA" evidence="3">
    <location>
        <begin position="250"/>
        <end position="436"/>
    </location>
</feature>
<dbReference type="InterPro" id="IPR016187">
    <property type="entry name" value="CTDL_fold"/>
</dbReference>
<dbReference type="WBParaSite" id="SSTP_0000438000.1">
    <property type="protein sequence ID" value="SSTP_0000438000.1"/>
    <property type="gene ID" value="SSTP_0000438000"/>
</dbReference>
<dbReference type="SUPFAM" id="SSF56436">
    <property type="entry name" value="C-type lectin-like"/>
    <property type="match status" value="1"/>
</dbReference>
<sequence length="585" mass="64643">MLSLLKILSFIFLFNAYNVYGLDKHNTNYLFSTPSPTNCTLSSLDIVFVVDESGSIGQTNYFQAMHSLSVMVNDSLKIGQSVSDSHVGMVLFNSEPYLYFNLSRYSNNEGVAEAIYNAPYNGGGTNIYLALKYGIENIFGGSGDRVSDPNVILLITDGQDSNADKLKQLNIEATNKNITIFAIGVGGDVDYAELLAAAGNTSRVFTGKSYSDLEEILGIFCKSAEDNLPKPDIGTTDSSCSTNIENLWIDMVFVVDGSKGVNKLGLLGIEGAIAGFVSTNFTIGRNNGRYSRAGIVKMGTSATIIADLNKYYSTSQFMNEIFNIPYEDDEEPNIYDGLKKADAVLSRATGNPNRRQIVYLFSSKTNIDCESKTRSFTDQDPCRLAASMKEKGITIVTFALRYDGSKNVQLMTDIGSECFNFYNDVTIIEDMITSALYVNCFCPQPLIQFKNDSSCLKTAECIYVHETPSTWSTAEIICPLDGANATLVNDFSIEKNKFLVEQLNTYNSYPYHIGLHLQSGNFMWDSNSYLGDYINWDVNEPNRSKGNCVQINSGGKWQMVNCDDFEQASNYICEEPACDADNYCP</sequence>
<dbReference type="Gene3D" id="3.40.50.410">
    <property type="entry name" value="von Willebrand factor, type A domain"/>
    <property type="match status" value="2"/>
</dbReference>
<evidence type="ECO:0000313" key="4">
    <source>
        <dbReference type="Proteomes" id="UP000035681"/>
    </source>
</evidence>
<dbReference type="PANTHER" id="PTHR31024">
    <property type="entry name" value="C-TYPE LECTIN"/>
    <property type="match status" value="1"/>
</dbReference>
<organism evidence="5">
    <name type="scientific">Strongyloides stercoralis</name>
    <name type="common">Threadworm</name>
    <dbReference type="NCBI Taxonomy" id="6248"/>
    <lineage>
        <taxon>Eukaryota</taxon>
        <taxon>Metazoa</taxon>
        <taxon>Ecdysozoa</taxon>
        <taxon>Nematoda</taxon>
        <taxon>Chromadorea</taxon>
        <taxon>Rhabditida</taxon>
        <taxon>Tylenchina</taxon>
        <taxon>Panagrolaimomorpha</taxon>
        <taxon>Strongyloidoidea</taxon>
        <taxon>Strongyloididae</taxon>
        <taxon>Strongyloides</taxon>
    </lineage>
</organism>
<dbReference type="AlphaFoldDB" id="A0A0K0E4G1"/>
<protein>
    <submittedName>
        <fullName evidence="6">C-type lectin domain-containing protein</fullName>
    </submittedName>
    <submittedName>
        <fullName evidence="5">VWFA domain-containing protein</fullName>
    </submittedName>
</protein>
<keyword evidence="1" id="KW-0732">Signal</keyword>
<dbReference type="WBParaSite" id="TCONS_00015562.p1">
    <property type="protein sequence ID" value="TCONS_00015562.p1"/>
    <property type="gene ID" value="XLOC_010053"/>
</dbReference>
<dbReference type="STRING" id="6248.A0A0K0E4G1"/>
<feature type="domain" description="C-type lectin" evidence="2">
    <location>
        <begin position="457"/>
        <end position="563"/>
    </location>
</feature>
<feature type="domain" description="VWFA" evidence="3">
    <location>
        <begin position="45"/>
        <end position="220"/>
    </location>
</feature>
<dbReference type="SMART" id="SM00034">
    <property type="entry name" value="CLECT"/>
    <property type="match status" value="1"/>
</dbReference>
<dbReference type="CDD" id="cd01450">
    <property type="entry name" value="vWFA_subfamily_ECM"/>
    <property type="match status" value="1"/>
</dbReference>
<dbReference type="Pfam" id="PF00092">
    <property type="entry name" value="VWA"/>
    <property type="match status" value="2"/>
</dbReference>
<dbReference type="Gene3D" id="3.10.100.10">
    <property type="entry name" value="Mannose-Binding Protein A, subunit A"/>
    <property type="match status" value="1"/>
</dbReference>
<feature type="signal peptide" evidence="1">
    <location>
        <begin position="1"/>
        <end position="21"/>
    </location>
</feature>
<reference evidence="5" key="1">
    <citation type="submission" date="2015-08" db="UniProtKB">
        <authorList>
            <consortium name="WormBaseParasite"/>
        </authorList>
    </citation>
    <scope>IDENTIFICATION</scope>
</reference>
<evidence type="ECO:0000313" key="5">
    <source>
        <dbReference type="WBParaSite" id="SSTP_0000438000.1"/>
    </source>
</evidence>
<dbReference type="Proteomes" id="UP000035681">
    <property type="component" value="Unplaced"/>
</dbReference>
<evidence type="ECO:0000259" key="2">
    <source>
        <dbReference type="PROSITE" id="PS50041"/>
    </source>
</evidence>
<dbReference type="InterPro" id="IPR016186">
    <property type="entry name" value="C-type_lectin-like/link_sf"/>
</dbReference>
<keyword evidence="4" id="KW-1185">Reference proteome</keyword>
<dbReference type="PRINTS" id="PR00453">
    <property type="entry name" value="VWFADOMAIN"/>
</dbReference>
<dbReference type="SMART" id="SM00327">
    <property type="entry name" value="VWA"/>
    <property type="match status" value="2"/>
</dbReference>
<evidence type="ECO:0000256" key="1">
    <source>
        <dbReference type="SAM" id="SignalP"/>
    </source>
</evidence>
<proteinExistence type="predicted"/>
<feature type="chain" id="PRO_5005327673" evidence="1">
    <location>
        <begin position="22"/>
        <end position="585"/>
    </location>
</feature>